<feature type="domain" description="DUF7373" evidence="2">
    <location>
        <begin position="183"/>
        <end position="325"/>
    </location>
</feature>
<comment type="caution">
    <text evidence="3">The sequence shown here is derived from an EMBL/GenBank/DDBJ whole genome shotgun (WGS) entry which is preliminary data.</text>
</comment>
<dbReference type="InterPro" id="IPR055797">
    <property type="entry name" value="DUF7373"/>
</dbReference>
<sequence>MTPLISDADDRFSFQRFANAERRLLPDSLPSLFSLKAEEFTELTQGFVTGWTTNAERRKQLFVGRQVTVQILRFRDAGEAETAELRLAERQARNLPGETVSVAGFPQARAKWSPSQKYLDVWLADESLLLYVHMDDPVSEPPEAAPLLDIVRKVLANQLNGLESYTPTPLDEFGSLPIDVDGLLSRTLPLDASEKATSYDQSTVFPGRAALHLESRPAVAEAAFDDAGVDLVSDSGARVYRARDRAGAVRLMAALIEQRSSGWQARDAPPGLPTAECFDTKDKKLNSSTYPPVCFVPYDRFIALVTGGNTQEINQKAAAQYKLLAFA</sequence>
<accession>A0ABV3FQ50</accession>
<protein>
    <submittedName>
        <fullName evidence="3">Uncharacterized protein</fullName>
    </submittedName>
</protein>
<dbReference type="InterPro" id="IPR056463">
    <property type="entry name" value="DUF7373_C"/>
</dbReference>
<evidence type="ECO:0000259" key="2">
    <source>
        <dbReference type="Pfam" id="PF24092"/>
    </source>
</evidence>
<proteinExistence type="predicted"/>
<evidence type="ECO:0000259" key="1">
    <source>
        <dbReference type="Pfam" id="PF24088"/>
    </source>
</evidence>
<evidence type="ECO:0000313" key="3">
    <source>
        <dbReference type="EMBL" id="MEV0707548.1"/>
    </source>
</evidence>
<name>A0ABV3FQ50_9NOCA</name>
<dbReference type="Pfam" id="PF24088">
    <property type="entry name" value="DUF7373"/>
    <property type="match status" value="1"/>
</dbReference>
<reference evidence="3 4" key="1">
    <citation type="submission" date="2024-06" db="EMBL/GenBank/DDBJ databases">
        <title>The Natural Products Discovery Center: Release of the First 8490 Sequenced Strains for Exploring Actinobacteria Biosynthetic Diversity.</title>
        <authorList>
            <person name="Kalkreuter E."/>
            <person name="Kautsar S.A."/>
            <person name="Yang D."/>
            <person name="Bader C.D."/>
            <person name="Teijaro C.N."/>
            <person name="Fluegel L."/>
            <person name="Davis C.M."/>
            <person name="Simpson J.R."/>
            <person name="Lauterbach L."/>
            <person name="Steele A.D."/>
            <person name="Gui C."/>
            <person name="Meng S."/>
            <person name="Li G."/>
            <person name="Viehrig K."/>
            <person name="Ye F."/>
            <person name="Su P."/>
            <person name="Kiefer A.F."/>
            <person name="Nichols A."/>
            <person name="Cepeda A.J."/>
            <person name="Yan W."/>
            <person name="Fan B."/>
            <person name="Jiang Y."/>
            <person name="Adhikari A."/>
            <person name="Zheng C.-J."/>
            <person name="Schuster L."/>
            <person name="Cowan T.M."/>
            <person name="Smanski M.J."/>
            <person name="Chevrette M.G."/>
            <person name="De Carvalho L.P.S."/>
            <person name="Shen B."/>
        </authorList>
    </citation>
    <scope>NUCLEOTIDE SEQUENCE [LARGE SCALE GENOMIC DNA]</scope>
    <source>
        <strain evidence="3 4">NPDC050403</strain>
    </source>
</reference>
<feature type="domain" description="DUF7373" evidence="1">
    <location>
        <begin position="3"/>
        <end position="178"/>
    </location>
</feature>
<gene>
    <name evidence="3" type="ORF">AB0I48_08305</name>
</gene>
<dbReference type="Proteomes" id="UP001551695">
    <property type="component" value="Unassembled WGS sequence"/>
</dbReference>
<keyword evidence="4" id="KW-1185">Reference proteome</keyword>
<dbReference type="EMBL" id="JBFAKC010000003">
    <property type="protein sequence ID" value="MEV0707548.1"/>
    <property type="molecule type" value="Genomic_DNA"/>
</dbReference>
<dbReference type="Pfam" id="PF24092">
    <property type="entry name" value="DUF7373_C"/>
    <property type="match status" value="1"/>
</dbReference>
<organism evidence="3 4">
    <name type="scientific">Nocardia aurea</name>
    <dbReference type="NCBI Taxonomy" id="2144174"/>
    <lineage>
        <taxon>Bacteria</taxon>
        <taxon>Bacillati</taxon>
        <taxon>Actinomycetota</taxon>
        <taxon>Actinomycetes</taxon>
        <taxon>Mycobacteriales</taxon>
        <taxon>Nocardiaceae</taxon>
        <taxon>Nocardia</taxon>
    </lineage>
</organism>
<evidence type="ECO:0000313" key="4">
    <source>
        <dbReference type="Proteomes" id="UP001551695"/>
    </source>
</evidence>